<reference evidence="1 2" key="1">
    <citation type="submission" date="2024-01" db="EMBL/GenBank/DDBJ databases">
        <title>Comparative genomics of Cryptococcus and Kwoniella reveals pathogenesis evolution and contrasting modes of karyotype evolution via chromosome fusion or intercentromeric recombination.</title>
        <authorList>
            <person name="Coelho M.A."/>
            <person name="David-Palma M."/>
            <person name="Shea T."/>
            <person name="Bowers K."/>
            <person name="McGinley-Smith S."/>
            <person name="Mohammad A.W."/>
            <person name="Gnirke A."/>
            <person name="Yurkov A.M."/>
            <person name="Nowrousian M."/>
            <person name="Sun S."/>
            <person name="Cuomo C.A."/>
            <person name="Heitman J."/>
        </authorList>
    </citation>
    <scope>NUCLEOTIDE SEQUENCE [LARGE SCALE GENOMIC DNA]</scope>
    <source>
        <strain evidence="1">CBS 11374</strain>
    </source>
</reference>
<evidence type="ECO:0008006" key="3">
    <source>
        <dbReference type="Google" id="ProtNLM"/>
    </source>
</evidence>
<evidence type="ECO:0000313" key="1">
    <source>
        <dbReference type="EMBL" id="WRT65315.1"/>
    </source>
</evidence>
<proteinExistence type="predicted"/>
<dbReference type="RefSeq" id="XP_062790055.1">
    <property type="nucleotide sequence ID" value="XM_062934004.1"/>
</dbReference>
<keyword evidence="2" id="KW-1185">Reference proteome</keyword>
<sequence length="437" mass="48602">MYSPSHNTTSFSGNRYTVGRKIAPRGRTIILDNASEESRADFLTLEGDSPNMLNSLAAAIKLRPTDEIYATVGALQSHLMLNGSDWWKQRLNQGVPSPQVVSGIKYGVALAEWCEAEKRKSNVEGTSQQGDEATVPQTLGEMTSLDKRAYFVEAFRDGKQWMQNMEKQVLTRSNTMEPLDPENISELAECCSFPIDQCQTLNPAATQSGIEFLLDIYAQSQKLQRGTHPNSAVLVTAATPTASGLTGQEAGMWAGQHQKMTEFRKRFVGKDAGLDEMGSKFLDVIEGYIGLEEFPVREIEDTESVDTWLMSNVPSIYGTVKTEKSPLFDDLKEYIHWLGQKKQLESQAISTENSEITDHEEEPTDLVMFDYSPSDTGECQPSPAMTIQGPSEAVNKDTEDVEVEWEESNLDDFSDVMISQLSNLLFAEFRPVPAADF</sequence>
<organism evidence="1 2">
    <name type="scientific">Kwoniella shivajii</name>
    <dbReference type="NCBI Taxonomy" id="564305"/>
    <lineage>
        <taxon>Eukaryota</taxon>
        <taxon>Fungi</taxon>
        <taxon>Dikarya</taxon>
        <taxon>Basidiomycota</taxon>
        <taxon>Agaricomycotina</taxon>
        <taxon>Tremellomycetes</taxon>
        <taxon>Tremellales</taxon>
        <taxon>Cryptococcaceae</taxon>
        <taxon>Kwoniella</taxon>
    </lineage>
</organism>
<dbReference type="GeneID" id="87954389"/>
<name>A0ABZ1CVU9_9TREE</name>
<protein>
    <recommendedName>
        <fullName evidence="3">Cytoplasmic protein</fullName>
    </recommendedName>
</protein>
<gene>
    <name evidence="1" type="ORF">IL334_002258</name>
</gene>
<accession>A0ABZ1CVU9</accession>
<evidence type="ECO:0000313" key="2">
    <source>
        <dbReference type="Proteomes" id="UP001329825"/>
    </source>
</evidence>
<dbReference type="Proteomes" id="UP001329825">
    <property type="component" value="Chromosome 3"/>
</dbReference>
<dbReference type="EMBL" id="CP141883">
    <property type="protein sequence ID" value="WRT65315.1"/>
    <property type="molecule type" value="Genomic_DNA"/>
</dbReference>